<feature type="compositionally biased region" description="Acidic residues" evidence="1">
    <location>
        <begin position="54"/>
        <end position="77"/>
    </location>
</feature>
<reference evidence="2 3" key="1">
    <citation type="submission" date="2018-03" db="EMBL/GenBank/DDBJ databases">
        <title>Genomes of Pezizomycetes fungi and the evolution of truffles.</title>
        <authorList>
            <person name="Murat C."/>
            <person name="Payen T."/>
            <person name="Noel B."/>
            <person name="Kuo A."/>
            <person name="Martin F.M."/>
        </authorList>
    </citation>
    <scope>NUCLEOTIDE SEQUENCE [LARGE SCALE GENOMIC DNA]</scope>
    <source>
        <strain evidence="2">091103-1</strain>
    </source>
</reference>
<feature type="compositionally biased region" description="Basic and acidic residues" evidence="1">
    <location>
        <begin position="91"/>
        <end position="105"/>
    </location>
</feature>
<evidence type="ECO:0000256" key="1">
    <source>
        <dbReference type="SAM" id="MobiDB-lite"/>
    </source>
</evidence>
<name>A0A317SS59_9PEZI</name>
<evidence type="ECO:0000313" key="3">
    <source>
        <dbReference type="Proteomes" id="UP000246991"/>
    </source>
</evidence>
<comment type="caution">
    <text evidence="2">The sequence shown here is derived from an EMBL/GenBank/DDBJ whole genome shotgun (WGS) entry which is preliminary data.</text>
</comment>
<feature type="compositionally biased region" description="Basic and acidic residues" evidence="1">
    <location>
        <begin position="1"/>
        <end position="11"/>
    </location>
</feature>
<accession>A0A317SS59</accession>
<gene>
    <name evidence="2" type="ORF">C7212DRAFT_362822</name>
</gene>
<keyword evidence="3" id="KW-1185">Reference proteome</keyword>
<organism evidence="2 3">
    <name type="scientific">Tuber magnatum</name>
    <name type="common">white Piedmont truffle</name>
    <dbReference type="NCBI Taxonomy" id="42249"/>
    <lineage>
        <taxon>Eukaryota</taxon>
        <taxon>Fungi</taxon>
        <taxon>Dikarya</taxon>
        <taxon>Ascomycota</taxon>
        <taxon>Pezizomycotina</taxon>
        <taxon>Pezizomycetes</taxon>
        <taxon>Pezizales</taxon>
        <taxon>Tuberaceae</taxon>
        <taxon>Tuber</taxon>
    </lineage>
</organism>
<dbReference type="Proteomes" id="UP000246991">
    <property type="component" value="Unassembled WGS sequence"/>
</dbReference>
<feature type="region of interest" description="Disordered" evidence="1">
    <location>
        <begin position="1"/>
        <end position="118"/>
    </location>
</feature>
<proteinExistence type="predicted"/>
<feature type="compositionally biased region" description="Acidic residues" evidence="1">
    <location>
        <begin position="20"/>
        <end position="46"/>
    </location>
</feature>
<evidence type="ECO:0000313" key="2">
    <source>
        <dbReference type="EMBL" id="PWW77154.1"/>
    </source>
</evidence>
<dbReference type="EMBL" id="PYWC01000026">
    <property type="protein sequence ID" value="PWW77154.1"/>
    <property type="molecule type" value="Genomic_DNA"/>
</dbReference>
<protein>
    <submittedName>
        <fullName evidence="2">Uncharacterized protein</fullName>
    </submittedName>
</protein>
<dbReference type="AlphaFoldDB" id="A0A317SS59"/>
<sequence length="118" mass="13434">MGGGGREKSGRFDYLLEYDSHEDEYEDNYKVEEEDEEGVGYGDEGEDKDKEEDKGMDEEEDEDEDEDEGKYDNETELESYIPKQLGPPKHATAEKGVGSDRENNKKSIAHQLLPDPIP</sequence>